<protein>
    <submittedName>
        <fullName evidence="2">Putative protease, peptidase M22 family</fullName>
    </submittedName>
</protein>
<dbReference type="GO" id="GO:0002949">
    <property type="term" value="P:tRNA threonylcarbamoyladenosine modification"/>
    <property type="evidence" value="ECO:0007669"/>
    <property type="project" value="InterPro"/>
</dbReference>
<keyword evidence="3" id="KW-1185">Reference proteome</keyword>
<dbReference type="PANTHER" id="PTHR11735:SF11">
    <property type="entry name" value="TRNA THREONYLCARBAMOYLADENOSINE BIOSYNTHESIS PROTEIN TSAB"/>
    <property type="match status" value="1"/>
</dbReference>
<dbReference type="Pfam" id="PF00814">
    <property type="entry name" value="TsaD"/>
    <property type="match status" value="1"/>
</dbReference>
<dbReference type="AlphaFoldDB" id="Q1YFE7"/>
<dbReference type="OrthoDB" id="9809995at2"/>
<reference evidence="2 3" key="1">
    <citation type="journal article" date="2008" name="Appl. Environ. Microbiol.">
        <title>Genomic insights into Mn(II) oxidation by the marine alphaproteobacterium Aurantimonas sp. strain SI85-9A1.</title>
        <authorList>
            <person name="Dick G.J."/>
            <person name="Podell S."/>
            <person name="Johnson H.A."/>
            <person name="Rivera-Espinoza Y."/>
            <person name="Bernier-Latmani R."/>
            <person name="McCarthy J.K."/>
            <person name="Torpey J.W."/>
            <person name="Clement B.G."/>
            <person name="Gaasterland T."/>
            <person name="Tebo B.M."/>
        </authorList>
    </citation>
    <scope>NUCLEOTIDE SEQUENCE [LARGE SCALE GENOMIC DNA]</scope>
    <source>
        <strain evidence="2 3">SI85-9A1</strain>
    </source>
</reference>
<dbReference type="InterPro" id="IPR022496">
    <property type="entry name" value="T6A_TsaB"/>
</dbReference>
<dbReference type="EMBL" id="AAPJ01000006">
    <property type="protein sequence ID" value="EAS49026.1"/>
    <property type="molecule type" value="Genomic_DNA"/>
</dbReference>
<dbReference type="GO" id="GO:0005829">
    <property type="term" value="C:cytosol"/>
    <property type="evidence" value="ECO:0007669"/>
    <property type="project" value="TreeGrafter"/>
</dbReference>
<keyword evidence="2" id="KW-0645">Protease</keyword>
<dbReference type="Gene3D" id="3.30.420.40">
    <property type="match status" value="2"/>
</dbReference>
<dbReference type="GO" id="GO:0008233">
    <property type="term" value="F:peptidase activity"/>
    <property type="evidence" value="ECO:0007669"/>
    <property type="project" value="UniProtKB-KW"/>
</dbReference>
<evidence type="ECO:0000313" key="3">
    <source>
        <dbReference type="Proteomes" id="UP000000321"/>
    </source>
</evidence>
<dbReference type="InterPro" id="IPR043129">
    <property type="entry name" value="ATPase_NBD"/>
</dbReference>
<dbReference type="RefSeq" id="WP_009211047.1">
    <property type="nucleotide sequence ID" value="NZ_BBWP01000004.1"/>
</dbReference>
<dbReference type="PANTHER" id="PTHR11735">
    <property type="entry name" value="TRNA N6-ADENOSINE THREONYLCARBAMOYLTRANSFERASE"/>
    <property type="match status" value="1"/>
</dbReference>
<evidence type="ECO:0000313" key="2">
    <source>
        <dbReference type="EMBL" id="EAS49026.1"/>
    </source>
</evidence>
<dbReference type="InterPro" id="IPR000905">
    <property type="entry name" value="Gcp-like_dom"/>
</dbReference>
<dbReference type="GO" id="GO:0006508">
    <property type="term" value="P:proteolysis"/>
    <property type="evidence" value="ECO:0007669"/>
    <property type="project" value="UniProtKB-KW"/>
</dbReference>
<proteinExistence type="predicted"/>
<dbReference type="CDD" id="cd24032">
    <property type="entry name" value="ASKHA_NBD_TsaB"/>
    <property type="match status" value="1"/>
</dbReference>
<sequence length="236" mass="23596">MAALLLAVDTAFARCSVGLFDMDAGVMLARDETEIGKGHAEQLFGIIDDVLSAAGADYASLRRIAVTVGPGSFTGLRVGVSAVRGLALTLGVPAIGVTTLEVLAAPHLAADRAVLSVLDAKRSEVYAALYDGDGAALKEPVALSPEDLVGVVAHAPEGASLAVVGTGALIARQALAGRDVAILPEAAAPDIATLCRLAAGRATGEAPRPLYLRGADAKPAAATGLFAIPGESAPQG</sequence>
<gene>
    <name evidence="2" type="ORF">SI859A1_03234</name>
</gene>
<dbReference type="BioCyc" id="AURANTIMONAS:SI859A1_03234-MONOMER"/>
<dbReference type="SUPFAM" id="SSF53067">
    <property type="entry name" value="Actin-like ATPase domain"/>
    <property type="match status" value="2"/>
</dbReference>
<organism evidence="2 3">
    <name type="scientific">Aurantimonas manganoxydans (strain ATCC BAA-1229 / DSM 21871 / SI85-9A1)</name>
    <dbReference type="NCBI Taxonomy" id="287752"/>
    <lineage>
        <taxon>Bacteria</taxon>
        <taxon>Pseudomonadati</taxon>
        <taxon>Pseudomonadota</taxon>
        <taxon>Alphaproteobacteria</taxon>
        <taxon>Hyphomicrobiales</taxon>
        <taxon>Aurantimonadaceae</taxon>
        <taxon>Aurantimonas</taxon>
    </lineage>
</organism>
<name>Q1YFE7_AURMS</name>
<keyword evidence="2" id="KW-0378">Hydrolase</keyword>
<comment type="caution">
    <text evidence="2">The sequence shown here is derived from an EMBL/GenBank/DDBJ whole genome shotgun (WGS) entry which is preliminary data.</text>
</comment>
<evidence type="ECO:0000259" key="1">
    <source>
        <dbReference type="Pfam" id="PF00814"/>
    </source>
</evidence>
<dbReference type="HOGENOM" id="CLU_064886_3_0_5"/>
<dbReference type="Proteomes" id="UP000000321">
    <property type="component" value="Unassembled WGS sequence"/>
</dbReference>
<dbReference type="NCBIfam" id="TIGR03725">
    <property type="entry name" value="T6A_YeaZ"/>
    <property type="match status" value="1"/>
</dbReference>
<accession>Q1YFE7</accession>
<feature type="domain" description="Gcp-like" evidence="1">
    <location>
        <begin position="36"/>
        <end position="153"/>
    </location>
</feature>